<keyword evidence="4" id="KW-1185">Reference proteome</keyword>
<feature type="domain" description="Rhodanese" evidence="2">
    <location>
        <begin position="434"/>
        <end position="552"/>
    </location>
</feature>
<sequence>MLPVCSATTSSSSHYQISFQVGPRTLFPLHKSIVEERVTFGRLNGIHSPEVSFKTHATKLLYAHVLERSDEPGSRELANISPDQNQFDDIVCGISDDSLEREPQKWRDINGPYPVSDDLHYVETPSISGLDESDSTGVFSNNSYGQSSEGMAVEPLTSSNAELQSDVSPSRGEFPKLSDQLTLSTNVSDSAASESLPTADTGIVMEKATSASDTLDATNDAMSKLKGNLDNFLSGINKSMDTSIGNADTALKNSYDSVTSSFTNAVRSATKLFENAASDVLSSFDNTGDLAGNKLSGLTSDFKENTYKLGNVAINVLRQTIVMVEDSLANAGSFIVYSYGSTKELLPPELQDVLNMSEERAMQVLRPIGTAFQQVYIGIEELEKYLGFDPNDPIVPFILFLGSSATLGISYWAFTYGGYSGDLSPKSTLDLLSKEENVVLIDVRPEDLRERDGIPDLRRGARFKYTNITLPEMDGSLRKLLKKGREIDDALVAVVIRNLKIVRDRSKVIVMDASGARSKGIARSLRKLGVMKPYLVQGGYRAWMKNGLRVKELKPETTLTILNEEAEAILEEIRPTPLKIIGYGAGFIASIYALVEWERTLQYIGLFGLGQTIYRRVASYKDAEDLKQDVRLLLTPVSLGAQAFSWAAGKVEPNKIGLPTSPSSTEVQSRVLQAAAKHESQPSDTEEAQDPPLESATPGSENLDLSEA</sequence>
<dbReference type="Proteomes" id="UP000283530">
    <property type="component" value="Unassembled WGS sequence"/>
</dbReference>
<evidence type="ECO:0000259" key="2">
    <source>
        <dbReference type="PROSITE" id="PS50206"/>
    </source>
</evidence>
<feature type="compositionally biased region" description="Polar residues" evidence="1">
    <location>
        <begin position="156"/>
        <end position="168"/>
    </location>
</feature>
<protein>
    <submittedName>
        <fullName evidence="3">Rhodanese-like domain-containing protein</fullName>
    </submittedName>
</protein>
<evidence type="ECO:0000256" key="1">
    <source>
        <dbReference type="SAM" id="MobiDB-lite"/>
    </source>
</evidence>
<name>A0A3S3R837_9MAGN</name>
<dbReference type="AlphaFoldDB" id="A0A3S3R837"/>
<dbReference type="OrthoDB" id="551300at2759"/>
<proteinExistence type="predicted"/>
<comment type="caution">
    <text evidence="3">The sequence shown here is derived from an EMBL/GenBank/DDBJ whole genome shotgun (WGS) entry which is preliminary data.</text>
</comment>
<dbReference type="GO" id="GO:0090333">
    <property type="term" value="P:regulation of stomatal closure"/>
    <property type="evidence" value="ECO:0007669"/>
    <property type="project" value="InterPro"/>
</dbReference>
<dbReference type="PANTHER" id="PTHR34209:SF3">
    <property type="entry name" value="RHODANESE_CELL CYCLE CONTROL PHOSPHATASE SUPERFAMILY PROTEIN"/>
    <property type="match status" value="1"/>
</dbReference>
<dbReference type="PANTHER" id="PTHR34209">
    <property type="entry name" value="RHODANESE/CELL CYCLE CONTROL PHOSPHATASE SUPERFAMILY PROTEIN"/>
    <property type="match status" value="1"/>
</dbReference>
<feature type="region of interest" description="Disordered" evidence="1">
    <location>
        <begin position="655"/>
        <end position="708"/>
    </location>
</feature>
<organism evidence="3 4">
    <name type="scientific">Cinnamomum micranthum f. kanehirae</name>
    <dbReference type="NCBI Taxonomy" id="337451"/>
    <lineage>
        <taxon>Eukaryota</taxon>
        <taxon>Viridiplantae</taxon>
        <taxon>Streptophyta</taxon>
        <taxon>Embryophyta</taxon>
        <taxon>Tracheophyta</taxon>
        <taxon>Spermatophyta</taxon>
        <taxon>Magnoliopsida</taxon>
        <taxon>Magnoliidae</taxon>
        <taxon>Laurales</taxon>
        <taxon>Lauraceae</taxon>
        <taxon>Cinnamomum</taxon>
    </lineage>
</organism>
<dbReference type="Gene3D" id="3.40.250.10">
    <property type="entry name" value="Rhodanese-like domain"/>
    <property type="match status" value="1"/>
</dbReference>
<feature type="compositionally biased region" description="Polar residues" evidence="1">
    <location>
        <begin position="660"/>
        <end position="671"/>
    </location>
</feature>
<dbReference type="GO" id="GO:0009704">
    <property type="term" value="P:de-etiolation"/>
    <property type="evidence" value="ECO:0007669"/>
    <property type="project" value="InterPro"/>
</dbReference>
<feature type="compositionally biased region" description="Polar residues" evidence="1">
    <location>
        <begin position="135"/>
        <end position="149"/>
    </location>
</feature>
<gene>
    <name evidence="3" type="ORF">CKAN_02615400</name>
</gene>
<dbReference type="InterPro" id="IPR036873">
    <property type="entry name" value="Rhodanese-like_dom_sf"/>
</dbReference>
<dbReference type="Pfam" id="PF00581">
    <property type="entry name" value="Rhodanese"/>
    <property type="match status" value="1"/>
</dbReference>
<reference evidence="3 4" key="1">
    <citation type="journal article" date="2019" name="Nat. Plants">
        <title>Stout camphor tree genome fills gaps in understanding of flowering plant genome evolution.</title>
        <authorList>
            <person name="Chaw S.M."/>
            <person name="Liu Y.C."/>
            <person name="Wu Y.W."/>
            <person name="Wang H.Y."/>
            <person name="Lin C.I."/>
            <person name="Wu C.S."/>
            <person name="Ke H.M."/>
            <person name="Chang L.Y."/>
            <person name="Hsu C.Y."/>
            <person name="Yang H.T."/>
            <person name="Sudianto E."/>
            <person name="Hsu M.H."/>
            <person name="Wu K.P."/>
            <person name="Wang L.N."/>
            <person name="Leebens-Mack J.H."/>
            <person name="Tsai I.J."/>
        </authorList>
    </citation>
    <scope>NUCLEOTIDE SEQUENCE [LARGE SCALE GENOMIC DNA]</scope>
    <source>
        <strain evidence="4">cv. Chaw 1501</strain>
        <tissue evidence="3">Young leaves</tissue>
    </source>
</reference>
<evidence type="ECO:0000313" key="3">
    <source>
        <dbReference type="EMBL" id="RWR96753.1"/>
    </source>
</evidence>
<dbReference type="PROSITE" id="PS50206">
    <property type="entry name" value="RHODANESE_3"/>
    <property type="match status" value="1"/>
</dbReference>
<dbReference type="InterPro" id="IPR044690">
    <property type="entry name" value="CAS_plant"/>
</dbReference>
<dbReference type="SUPFAM" id="SSF52821">
    <property type="entry name" value="Rhodanese/Cell cycle control phosphatase"/>
    <property type="match status" value="1"/>
</dbReference>
<dbReference type="CDD" id="cd00158">
    <property type="entry name" value="RHOD"/>
    <property type="match status" value="1"/>
</dbReference>
<dbReference type="GO" id="GO:0071277">
    <property type="term" value="P:cellular response to calcium ion"/>
    <property type="evidence" value="ECO:0007669"/>
    <property type="project" value="InterPro"/>
</dbReference>
<dbReference type="EMBL" id="QPKB01000012">
    <property type="protein sequence ID" value="RWR96753.1"/>
    <property type="molecule type" value="Genomic_DNA"/>
</dbReference>
<dbReference type="InterPro" id="IPR001763">
    <property type="entry name" value="Rhodanese-like_dom"/>
</dbReference>
<accession>A0A3S3R837</accession>
<evidence type="ECO:0000313" key="4">
    <source>
        <dbReference type="Proteomes" id="UP000283530"/>
    </source>
</evidence>
<dbReference type="SMART" id="SM00450">
    <property type="entry name" value="RHOD"/>
    <property type="match status" value="1"/>
</dbReference>
<feature type="region of interest" description="Disordered" evidence="1">
    <location>
        <begin position="126"/>
        <end position="176"/>
    </location>
</feature>